<accession>A0A1V4SL15</accession>
<organism evidence="1 2">
    <name type="scientific">Ruminiclostridium hungatei</name>
    <name type="common">Clostridium hungatei</name>
    <dbReference type="NCBI Taxonomy" id="48256"/>
    <lineage>
        <taxon>Bacteria</taxon>
        <taxon>Bacillati</taxon>
        <taxon>Bacillota</taxon>
        <taxon>Clostridia</taxon>
        <taxon>Eubacteriales</taxon>
        <taxon>Oscillospiraceae</taxon>
        <taxon>Ruminiclostridium</taxon>
    </lineage>
</organism>
<dbReference type="AlphaFoldDB" id="A0A1V4SL15"/>
<proteinExistence type="predicted"/>
<dbReference type="STRING" id="48256.CLHUN_19740"/>
<dbReference type="Proteomes" id="UP000191554">
    <property type="component" value="Unassembled WGS sequence"/>
</dbReference>
<keyword evidence="2" id="KW-1185">Reference proteome</keyword>
<gene>
    <name evidence="1" type="ORF">CLHUN_19740</name>
</gene>
<dbReference type="RefSeq" id="WP_080064407.1">
    <property type="nucleotide sequence ID" value="NZ_MZGX01000011.1"/>
</dbReference>
<reference evidence="1 2" key="1">
    <citation type="submission" date="2017-03" db="EMBL/GenBank/DDBJ databases">
        <title>Genome sequence of Clostridium hungatei DSM 14427.</title>
        <authorList>
            <person name="Poehlein A."/>
            <person name="Daniel R."/>
        </authorList>
    </citation>
    <scope>NUCLEOTIDE SEQUENCE [LARGE SCALE GENOMIC DNA]</scope>
    <source>
        <strain evidence="1 2">DSM 14427</strain>
    </source>
</reference>
<evidence type="ECO:0000313" key="1">
    <source>
        <dbReference type="EMBL" id="OPX44175.1"/>
    </source>
</evidence>
<sequence>MKTGRHTALIAAAAALAVIALLMGIIIGKRDNQTLYLKDIQGNSAFLRDITVSGVVRDKYHGLRFSIRDGKVDKNFSFYDSESDMERSQWSSGNWAFYDFPDYVYNVSGEVSADANLKVAETPSKTVGDRVYSGETWPQPESTGEYTDRKTLSDKIDLYVNIDKIGEFTRIKFKSGLSAKSDKMEFEFTKTYRKTEDGEEVIASGGSDSNIPVRKGNQMDSIVEAAGNLYFTIPAKKSSRGSNGIYRIDEWSVWPDWDNKKESGRVTELAGFRQDNKNTEVVALKCVQGKLVLVLLIEDVLTFRAYEPETGELIDQLEVRNFGRSEISDNVQFFVNENNLNLCFKEEKDIIVGIKLDKKLTLEYFIQGLEVDGETYTYLENVSVVNNKLLIFCGYAAKDSVFVSGLRPENYFIFAYDRSRWDSRLLYKGEVISDAVQDLIYRQQNGPDSGGFDTFDARRFCNVKFST</sequence>
<dbReference type="EMBL" id="MZGX01000011">
    <property type="protein sequence ID" value="OPX44175.1"/>
    <property type="molecule type" value="Genomic_DNA"/>
</dbReference>
<comment type="caution">
    <text evidence="1">The sequence shown here is derived from an EMBL/GenBank/DDBJ whole genome shotgun (WGS) entry which is preliminary data.</text>
</comment>
<name>A0A1V4SL15_RUMHU</name>
<dbReference type="OrthoDB" id="2066127at2"/>
<protein>
    <submittedName>
        <fullName evidence="1">Uncharacterized protein</fullName>
    </submittedName>
</protein>
<evidence type="ECO:0000313" key="2">
    <source>
        <dbReference type="Proteomes" id="UP000191554"/>
    </source>
</evidence>